<comment type="similarity">
    <text evidence="7">Belongs to the binding-protein-dependent transport system permease family.</text>
</comment>
<evidence type="ECO:0000256" key="3">
    <source>
        <dbReference type="ARBA" id="ARBA00022475"/>
    </source>
</evidence>
<keyword evidence="5 7" id="KW-1133">Transmembrane helix</keyword>
<dbReference type="PANTHER" id="PTHR30193:SF1">
    <property type="entry name" value="ABC TRANSPORTER PERMEASE PROTEIN YESP-RELATED"/>
    <property type="match status" value="1"/>
</dbReference>
<dbReference type="SUPFAM" id="SSF161098">
    <property type="entry name" value="MetI-like"/>
    <property type="match status" value="1"/>
</dbReference>
<dbReference type="Pfam" id="PF00528">
    <property type="entry name" value="BPD_transp_1"/>
    <property type="match status" value="1"/>
</dbReference>
<dbReference type="PROSITE" id="PS50928">
    <property type="entry name" value="ABC_TM1"/>
    <property type="match status" value="1"/>
</dbReference>
<evidence type="ECO:0000313" key="9">
    <source>
        <dbReference type="EMBL" id="HGS20940.1"/>
    </source>
</evidence>
<dbReference type="AlphaFoldDB" id="A0A7C4PII1"/>
<keyword evidence="4 7" id="KW-0812">Transmembrane</keyword>
<feature type="domain" description="ABC transmembrane type-1" evidence="8">
    <location>
        <begin position="70"/>
        <end position="281"/>
    </location>
</feature>
<reference evidence="9" key="1">
    <citation type="journal article" date="2020" name="mSystems">
        <title>Genome- and Community-Level Interaction Insights into Carbon Utilization and Element Cycling Functions of Hydrothermarchaeota in Hydrothermal Sediment.</title>
        <authorList>
            <person name="Zhou Z."/>
            <person name="Liu Y."/>
            <person name="Xu W."/>
            <person name="Pan J."/>
            <person name="Luo Z.H."/>
            <person name="Li M."/>
        </authorList>
    </citation>
    <scope>NUCLEOTIDE SEQUENCE [LARGE SCALE GENOMIC DNA]</scope>
    <source>
        <strain evidence="9">SpSt-573</strain>
    </source>
</reference>
<name>A0A7C4PII1_9CHLR</name>
<proteinExistence type="inferred from homology"/>
<dbReference type="PANTHER" id="PTHR30193">
    <property type="entry name" value="ABC TRANSPORTER PERMEASE PROTEIN"/>
    <property type="match status" value="1"/>
</dbReference>
<evidence type="ECO:0000256" key="2">
    <source>
        <dbReference type="ARBA" id="ARBA00022448"/>
    </source>
</evidence>
<feature type="transmembrane region" description="Helical" evidence="7">
    <location>
        <begin position="260"/>
        <end position="282"/>
    </location>
</feature>
<dbReference type="InterPro" id="IPR035906">
    <property type="entry name" value="MetI-like_sf"/>
</dbReference>
<comment type="caution">
    <text evidence="9">The sequence shown here is derived from an EMBL/GenBank/DDBJ whole genome shotgun (WGS) entry which is preliminary data.</text>
</comment>
<evidence type="ECO:0000256" key="7">
    <source>
        <dbReference type="RuleBase" id="RU363032"/>
    </source>
</evidence>
<dbReference type="InterPro" id="IPR051393">
    <property type="entry name" value="ABC_transporter_permease"/>
</dbReference>
<dbReference type="CDD" id="cd06261">
    <property type="entry name" value="TM_PBP2"/>
    <property type="match status" value="1"/>
</dbReference>
<feature type="transmembrane region" description="Helical" evidence="7">
    <location>
        <begin position="74"/>
        <end position="95"/>
    </location>
</feature>
<gene>
    <name evidence="9" type="ORF">ENT37_03610</name>
</gene>
<evidence type="ECO:0000256" key="1">
    <source>
        <dbReference type="ARBA" id="ARBA00004651"/>
    </source>
</evidence>
<feature type="transmembrane region" description="Helical" evidence="7">
    <location>
        <begin position="213"/>
        <end position="240"/>
    </location>
</feature>
<evidence type="ECO:0000256" key="5">
    <source>
        <dbReference type="ARBA" id="ARBA00022989"/>
    </source>
</evidence>
<dbReference type="EMBL" id="DSYK01000186">
    <property type="protein sequence ID" value="HGS20940.1"/>
    <property type="molecule type" value="Genomic_DNA"/>
</dbReference>
<protein>
    <submittedName>
        <fullName evidence="9">Sugar ABC transporter permease</fullName>
    </submittedName>
</protein>
<dbReference type="GO" id="GO:0005886">
    <property type="term" value="C:plasma membrane"/>
    <property type="evidence" value="ECO:0007669"/>
    <property type="project" value="UniProtKB-SubCell"/>
</dbReference>
<organism evidence="9">
    <name type="scientific">Anaerolinea thermolimosa</name>
    <dbReference type="NCBI Taxonomy" id="229919"/>
    <lineage>
        <taxon>Bacteria</taxon>
        <taxon>Bacillati</taxon>
        <taxon>Chloroflexota</taxon>
        <taxon>Anaerolineae</taxon>
        <taxon>Anaerolineales</taxon>
        <taxon>Anaerolineaceae</taxon>
        <taxon>Anaerolinea</taxon>
    </lineage>
</organism>
<comment type="subcellular location">
    <subcellularLocation>
        <location evidence="1 7">Cell membrane</location>
        <topology evidence="1 7">Multi-pass membrane protein</topology>
    </subcellularLocation>
</comment>
<dbReference type="GO" id="GO:0055085">
    <property type="term" value="P:transmembrane transport"/>
    <property type="evidence" value="ECO:0007669"/>
    <property type="project" value="InterPro"/>
</dbReference>
<evidence type="ECO:0000256" key="6">
    <source>
        <dbReference type="ARBA" id="ARBA00023136"/>
    </source>
</evidence>
<evidence type="ECO:0000256" key="4">
    <source>
        <dbReference type="ARBA" id="ARBA00022692"/>
    </source>
</evidence>
<accession>A0A7C4PII1</accession>
<keyword evidence="3" id="KW-1003">Cell membrane</keyword>
<dbReference type="SUPFAM" id="SSF160964">
    <property type="entry name" value="MalF N-terminal region-like"/>
    <property type="match status" value="1"/>
</dbReference>
<feature type="transmembrane region" description="Helical" evidence="7">
    <location>
        <begin position="159"/>
        <end position="179"/>
    </location>
</feature>
<evidence type="ECO:0000259" key="8">
    <source>
        <dbReference type="PROSITE" id="PS50928"/>
    </source>
</evidence>
<dbReference type="Gene3D" id="1.10.3720.10">
    <property type="entry name" value="MetI-like"/>
    <property type="match status" value="1"/>
</dbReference>
<feature type="transmembrane region" description="Helical" evidence="7">
    <location>
        <begin position="12"/>
        <end position="39"/>
    </location>
</feature>
<dbReference type="InterPro" id="IPR000515">
    <property type="entry name" value="MetI-like"/>
</dbReference>
<sequence>MSPRTLRNLLTGLAFISPWILGFLAFTIYPISSAIYYSFTNYDIVTAPRFIGLENFRVIFTEDARFPTSVYNTFYYATLAIPLSLLVSLLVAMLLNLKVRGMAFFRTVFYLPSIVPDIASALLWSWILNTQFGLLNQTLKSLGLTPVSWLTNPAMTKPSLVLISLWTFGGSMVIFLAALQDIPQHLYEAAEIDGASALQKTLNITIPMITPTIFFNLVMGIIGATQYFTTAFVMLGAGPLDSARFYMFHLYVNAFRYFKMGYASALSLLLFIFVLTLTLILWRTSGRWVYYERGS</sequence>
<keyword evidence="6 7" id="KW-0472">Membrane</keyword>
<feature type="transmembrane region" description="Helical" evidence="7">
    <location>
        <begin position="107"/>
        <end position="127"/>
    </location>
</feature>
<keyword evidence="2 7" id="KW-0813">Transport</keyword>